<sequence length="349" mass="37473">MLYQLSVISILALVLLGVSRRLALTIGLVDKPSSRKRHHGHIPLVGGIAIYLTLALLFYWRPDLLPQGDIYLACVTALLLLGVMDDRFDLPVTPRVVVQGAVALAMMLAADLQLASLGQLWGQDALLLGGGALWLTPLAVWAAINAYNMIDGIDGQLGVLSCVTFAALALLFTLGGRVSTALWCLSLIATLAAYLLFNLGAFGWRNKIFMGDAGSMVIGFSVLWLLLSASQGVAPVMRPVTALWLIAIPLMDMVSVMASRVVRGQNPFRAGRDHLHHILMRRGLNARQALGMSSLLAVTLACIGVLGEVLWLPENLMLLAFALCFGGYLLLLRQPCEPAALADSPSADR</sequence>
<dbReference type="InterPro" id="IPR000715">
    <property type="entry name" value="Glycosyl_transferase_4"/>
</dbReference>
<keyword evidence="8 12" id="KW-0448">Lipopolysaccharide biosynthesis</keyword>
<evidence type="ECO:0000256" key="3">
    <source>
        <dbReference type="ARBA" id="ARBA00022519"/>
    </source>
</evidence>
<keyword evidence="4 12" id="KW-0328">Glycosyltransferase</keyword>
<evidence type="ECO:0000313" key="15">
    <source>
        <dbReference type="Proteomes" id="UP000281391"/>
    </source>
</evidence>
<evidence type="ECO:0000256" key="12">
    <source>
        <dbReference type="HAMAP-Rule" id="MF_02030"/>
    </source>
</evidence>
<comment type="subcellular location">
    <subcellularLocation>
        <location evidence="12">Cell inner membrane</location>
        <topology evidence="12">Multi-pass membrane protein</topology>
    </subcellularLocation>
    <subcellularLocation>
        <location evidence="1">Cell membrane</location>
        <topology evidence="1">Multi-pass membrane protein</topology>
    </subcellularLocation>
</comment>
<evidence type="ECO:0000256" key="2">
    <source>
        <dbReference type="ARBA" id="ARBA00022475"/>
    </source>
</evidence>
<dbReference type="GO" id="GO:0044038">
    <property type="term" value="P:cell wall macromolecule biosynthetic process"/>
    <property type="evidence" value="ECO:0007669"/>
    <property type="project" value="TreeGrafter"/>
</dbReference>
<feature type="transmembrane region" description="Helical" evidence="12">
    <location>
        <begin position="6"/>
        <end position="29"/>
    </location>
</feature>
<dbReference type="GO" id="GO:0009276">
    <property type="term" value="C:Gram-negative-bacterium-type cell wall"/>
    <property type="evidence" value="ECO:0007669"/>
    <property type="project" value="InterPro"/>
</dbReference>
<name>A0A447KW83_SEROD</name>
<dbReference type="GO" id="GO:0030145">
    <property type="term" value="F:manganese ion binding"/>
    <property type="evidence" value="ECO:0007669"/>
    <property type="project" value="InterPro"/>
</dbReference>
<comment type="function">
    <text evidence="12">Catalyzes the transfer of the GlcNAc-1-phosphate moiety from UDP-GlcNAc onto the carrier lipid undecaprenyl phosphate (C55-P), yielding GlcNAc-pyrophosphoryl-undecaprenyl (GlcNAc-PP-C55).</text>
</comment>
<feature type="transmembrane region" description="Helical" evidence="12">
    <location>
        <begin position="316"/>
        <end position="332"/>
    </location>
</feature>
<dbReference type="EMBL" id="LR134117">
    <property type="protein sequence ID" value="VDZ61877.1"/>
    <property type="molecule type" value="Genomic_DNA"/>
</dbReference>
<feature type="transmembrane region" description="Helical" evidence="12">
    <location>
        <begin position="156"/>
        <end position="174"/>
    </location>
</feature>
<dbReference type="EC" id="2.7.8.33" evidence="12"/>
<evidence type="ECO:0000256" key="9">
    <source>
        <dbReference type="ARBA" id="ARBA00022989"/>
    </source>
</evidence>
<evidence type="ECO:0000256" key="13">
    <source>
        <dbReference type="PIRSR" id="PIRSR600715-1"/>
    </source>
</evidence>
<comment type="catalytic activity">
    <reaction evidence="12">
        <text>di-trans,octa-cis-undecaprenyl phosphate + UDP-N-acetyl-alpha-D-glucosamine = N-acetyl-alpha-D-glucosaminyl-di-trans,octa-cis-undecaprenyl diphosphate + UMP</text>
        <dbReference type="Rhea" id="RHEA:28090"/>
        <dbReference type="ChEBI" id="CHEBI:57705"/>
        <dbReference type="ChEBI" id="CHEBI:57865"/>
        <dbReference type="ChEBI" id="CHEBI:60392"/>
        <dbReference type="ChEBI" id="CHEBI:62959"/>
        <dbReference type="EC" id="2.7.8.33"/>
    </reaction>
</comment>
<evidence type="ECO:0000256" key="11">
    <source>
        <dbReference type="ARBA" id="ARBA00023211"/>
    </source>
</evidence>
<evidence type="ECO:0000313" key="14">
    <source>
        <dbReference type="EMBL" id="VDZ61877.1"/>
    </source>
</evidence>
<keyword evidence="5 12" id="KW-0808">Transferase</keyword>
<comment type="cofactor">
    <cofactor evidence="12 13">
        <name>Mg(2+)</name>
        <dbReference type="ChEBI" id="CHEBI:18420"/>
    </cofactor>
</comment>
<dbReference type="NCBIfam" id="TIGR02380">
    <property type="entry name" value="ECA_wecA"/>
    <property type="match status" value="1"/>
</dbReference>
<evidence type="ECO:0000256" key="7">
    <source>
        <dbReference type="ARBA" id="ARBA00022842"/>
    </source>
</evidence>
<dbReference type="Pfam" id="PF00953">
    <property type="entry name" value="Glycos_transf_4"/>
    <property type="match status" value="1"/>
</dbReference>
<keyword evidence="9 12" id="KW-1133">Transmembrane helix</keyword>
<dbReference type="UniPathway" id="UPA00566"/>
<dbReference type="Proteomes" id="UP000281391">
    <property type="component" value="Chromosome"/>
</dbReference>
<dbReference type="HAMAP" id="MF_02030">
    <property type="entry name" value="WecA_Gammaproteo"/>
    <property type="match status" value="1"/>
</dbReference>
<dbReference type="GO" id="GO:0036380">
    <property type="term" value="F:UDP-N-acetylglucosamine-undecaprenyl-phosphate N-acetylglucosaminephosphotransferase activity"/>
    <property type="evidence" value="ECO:0007669"/>
    <property type="project" value="UniProtKB-UniRule"/>
</dbReference>
<protein>
    <recommendedName>
        <fullName evidence="12">Undecaprenyl-phosphate alpha-N-acetylglucosaminyl 1-phosphate transferase</fullName>
        <ecNumber evidence="12">2.7.8.33</ecNumber>
    </recommendedName>
    <alternativeName>
        <fullName evidence="12">UDP-GlcNAc:undecaprenyl-phosphate GlcNAc-1-phosphate transferase</fullName>
    </alternativeName>
    <alternativeName>
        <fullName evidence="12">Undecaprenyl-phosphate GlcNAc-1-phosphate transferase</fullName>
    </alternativeName>
</protein>
<dbReference type="KEGG" id="sof:NCTC11214_03912"/>
<dbReference type="GO" id="GO:0016757">
    <property type="term" value="F:glycosyltransferase activity"/>
    <property type="evidence" value="ECO:0007669"/>
    <property type="project" value="UniProtKB-KW"/>
</dbReference>
<dbReference type="GO" id="GO:0009246">
    <property type="term" value="P:enterobacterial common antigen biosynthetic process"/>
    <property type="evidence" value="ECO:0007669"/>
    <property type="project" value="UniProtKB-UniRule"/>
</dbReference>
<gene>
    <name evidence="14" type="primary">wecA_2</name>
    <name evidence="12" type="synonym">wecA</name>
    <name evidence="14" type="ORF">NCTC11214_03912</name>
</gene>
<dbReference type="GO" id="GO:0071555">
    <property type="term" value="P:cell wall organization"/>
    <property type="evidence" value="ECO:0007669"/>
    <property type="project" value="TreeGrafter"/>
</dbReference>
<evidence type="ECO:0000256" key="6">
    <source>
        <dbReference type="ARBA" id="ARBA00022692"/>
    </source>
</evidence>
<feature type="binding site" evidence="13">
    <location>
        <position position="212"/>
    </location>
    <ligand>
        <name>Mg(2+)</name>
        <dbReference type="ChEBI" id="CHEBI:18420"/>
    </ligand>
</feature>
<evidence type="ECO:0000256" key="4">
    <source>
        <dbReference type="ARBA" id="ARBA00022676"/>
    </source>
</evidence>
<dbReference type="AlphaFoldDB" id="A0A447KW83"/>
<evidence type="ECO:0000256" key="10">
    <source>
        <dbReference type="ARBA" id="ARBA00023136"/>
    </source>
</evidence>
<keyword evidence="10 12" id="KW-0472">Membrane</keyword>
<dbReference type="GO" id="GO:0005886">
    <property type="term" value="C:plasma membrane"/>
    <property type="evidence" value="ECO:0007669"/>
    <property type="project" value="UniProtKB-SubCell"/>
</dbReference>
<feature type="transmembrane region" description="Helical" evidence="12">
    <location>
        <begin position="180"/>
        <end position="197"/>
    </location>
</feature>
<keyword evidence="3 12" id="KW-0997">Cell inner membrane</keyword>
<evidence type="ECO:0000256" key="1">
    <source>
        <dbReference type="ARBA" id="ARBA00004651"/>
    </source>
</evidence>
<dbReference type="GO" id="GO:0009243">
    <property type="term" value="P:O antigen biosynthetic process"/>
    <property type="evidence" value="ECO:0007669"/>
    <property type="project" value="UniProtKB-UniRule"/>
</dbReference>
<feature type="binding site" evidence="13">
    <location>
        <position position="148"/>
    </location>
    <ligand>
        <name>Mg(2+)</name>
        <dbReference type="ChEBI" id="CHEBI:18420"/>
    </ligand>
</feature>
<dbReference type="UniPathway" id="UPA00281"/>
<feature type="transmembrane region" description="Helical" evidence="12">
    <location>
        <begin position="96"/>
        <end position="114"/>
    </location>
</feature>
<reference evidence="14 15" key="1">
    <citation type="submission" date="2018-12" db="EMBL/GenBank/DDBJ databases">
        <authorList>
            <consortium name="Pathogen Informatics"/>
        </authorList>
    </citation>
    <scope>NUCLEOTIDE SEQUENCE [LARGE SCALE GENOMIC DNA]</scope>
    <source>
        <strain evidence="14 15">NCTC11214</strain>
    </source>
</reference>
<dbReference type="PANTHER" id="PTHR22926">
    <property type="entry name" value="PHOSPHO-N-ACETYLMURAMOYL-PENTAPEPTIDE-TRANSFERASE"/>
    <property type="match status" value="1"/>
</dbReference>
<feature type="transmembrane region" description="Helical" evidence="12">
    <location>
        <begin position="241"/>
        <end position="262"/>
    </location>
</feature>
<feature type="transmembrane region" description="Helical" evidence="12">
    <location>
        <begin position="209"/>
        <end position="229"/>
    </location>
</feature>
<comment type="similarity">
    <text evidence="12">Belongs to the glycosyltransferase 4 family. WecA subfamily.</text>
</comment>
<feature type="transmembrane region" description="Helical" evidence="12">
    <location>
        <begin position="126"/>
        <end position="144"/>
    </location>
</feature>
<keyword evidence="2 12" id="KW-1003">Cell membrane</keyword>
<feature type="transmembrane region" description="Helical" evidence="12">
    <location>
        <begin position="41"/>
        <end position="60"/>
    </location>
</feature>
<comment type="cofactor">
    <cofactor evidence="12">
        <name>Mn(2+)</name>
        <dbReference type="ChEBI" id="CHEBI:29035"/>
    </cofactor>
</comment>
<dbReference type="GO" id="GO:0000287">
    <property type="term" value="F:magnesium ion binding"/>
    <property type="evidence" value="ECO:0007669"/>
    <property type="project" value="InterPro"/>
</dbReference>
<evidence type="ECO:0000256" key="8">
    <source>
        <dbReference type="ARBA" id="ARBA00022985"/>
    </source>
</evidence>
<dbReference type="CDD" id="cd06853">
    <property type="entry name" value="GT_WecA_like"/>
    <property type="match status" value="1"/>
</dbReference>
<comment type="pathway">
    <text evidence="12">Bacterial outer membrane biogenesis; enterobacterial common antigen biosynthesis.</text>
</comment>
<keyword evidence="7 12" id="KW-0460">Magnesium</keyword>
<comment type="pathway">
    <text evidence="12">Bacterial outer membrane biogenesis; LPS O-antigen biosynthesis.</text>
</comment>
<dbReference type="PANTHER" id="PTHR22926:SF3">
    <property type="entry name" value="UNDECAPRENYL-PHOSPHATE ALPHA-N-ACETYLGLUCOSAMINYL 1-PHOSPHATE TRANSFERASE"/>
    <property type="match status" value="1"/>
</dbReference>
<feature type="transmembrane region" description="Helical" evidence="12">
    <location>
        <begin position="66"/>
        <end position="84"/>
    </location>
</feature>
<accession>A0A447KW83</accession>
<feature type="transmembrane region" description="Helical" evidence="12">
    <location>
        <begin position="289"/>
        <end position="310"/>
    </location>
</feature>
<evidence type="ECO:0000256" key="5">
    <source>
        <dbReference type="ARBA" id="ARBA00022679"/>
    </source>
</evidence>
<keyword evidence="13" id="KW-0479">Metal-binding</keyword>
<organism evidence="14 15">
    <name type="scientific">Serratia odorifera</name>
    <dbReference type="NCBI Taxonomy" id="618"/>
    <lineage>
        <taxon>Bacteria</taxon>
        <taxon>Pseudomonadati</taxon>
        <taxon>Pseudomonadota</taxon>
        <taxon>Gammaproteobacteria</taxon>
        <taxon>Enterobacterales</taxon>
        <taxon>Yersiniaceae</taxon>
        <taxon>Serratia</taxon>
    </lineage>
</organism>
<dbReference type="RefSeq" id="WP_004961661.1">
    <property type="nucleotide sequence ID" value="NZ_LR134117.1"/>
</dbReference>
<keyword evidence="11 12" id="KW-0464">Manganese</keyword>
<dbReference type="InterPro" id="IPR012750">
    <property type="entry name" value="ECA_WecA-rel"/>
</dbReference>
<keyword evidence="6 12" id="KW-0812">Transmembrane</keyword>
<proteinExistence type="inferred from homology"/>